<evidence type="ECO:0000313" key="6">
    <source>
        <dbReference type="Proteomes" id="UP001140074"/>
    </source>
</evidence>
<sequence length="277" mass="30171">MSLSRAHVFIVTGANRGLGRSIVKIIAQRAEANNETRHIIMVGRDQQALEQVAQADAKNTFTYIVPGIELGKPAHEITGPILSKLNEVLLSSPVASATSVYLTLMNSAGTICDLSKTVDQYSEEEVTEYTAVNFVSFAALTSRFLARAKTVPHVERIAVANISSLLAVMPFANWGLYASIKAARDQLLKVVALEHKDDPRVRTLSYAPGPLDNDMQAEVRASIGDAEQKQAYSDMHSKKKLVKTDDTAGILCTLLDDWTFESGAHIDVYDIIGLPSQ</sequence>
<dbReference type="Gene3D" id="3.40.50.720">
    <property type="entry name" value="NAD(P)-binding Rossmann-like Domain"/>
    <property type="match status" value="1"/>
</dbReference>
<dbReference type="InterPro" id="IPR002347">
    <property type="entry name" value="SDR_fam"/>
</dbReference>
<gene>
    <name evidence="5" type="ORF">GGH94_003901</name>
</gene>
<comment type="subcellular location">
    <subcellularLocation>
        <location evidence="1">Cytoplasm</location>
    </subcellularLocation>
</comment>
<organism evidence="5 6">
    <name type="scientific">Coemansia aciculifera</name>
    <dbReference type="NCBI Taxonomy" id="417176"/>
    <lineage>
        <taxon>Eukaryota</taxon>
        <taxon>Fungi</taxon>
        <taxon>Fungi incertae sedis</taxon>
        <taxon>Zoopagomycota</taxon>
        <taxon>Kickxellomycotina</taxon>
        <taxon>Kickxellomycetes</taxon>
        <taxon>Kickxellales</taxon>
        <taxon>Kickxellaceae</taxon>
        <taxon>Coemansia</taxon>
    </lineage>
</organism>
<keyword evidence="2" id="KW-0963">Cytoplasm</keyword>
<dbReference type="GO" id="GO:0006729">
    <property type="term" value="P:tetrahydrobiopterin biosynthetic process"/>
    <property type="evidence" value="ECO:0007669"/>
    <property type="project" value="TreeGrafter"/>
</dbReference>
<proteinExistence type="predicted"/>
<dbReference type="GO" id="GO:0004757">
    <property type="term" value="F:sepiapterin reductase (NADP+) activity"/>
    <property type="evidence" value="ECO:0007669"/>
    <property type="project" value="TreeGrafter"/>
</dbReference>
<dbReference type="AlphaFoldDB" id="A0A9W8IGI0"/>
<reference evidence="5" key="1">
    <citation type="submission" date="2022-07" db="EMBL/GenBank/DDBJ databases">
        <title>Phylogenomic reconstructions and comparative analyses of Kickxellomycotina fungi.</title>
        <authorList>
            <person name="Reynolds N.K."/>
            <person name="Stajich J.E."/>
            <person name="Barry K."/>
            <person name="Grigoriev I.V."/>
            <person name="Crous P."/>
            <person name="Smith M.E."/>
        </authorList>
    </citation>
    <scope>NUCLEOTIDE SEQUENCE</scope>
    <source>
        <strain evidence="5">RSA 476</strain>
    </source>
</reference>
<evidence type="ECO:0000313" key="5">
    <source>
        <dbReference type="EMBL" id="KAJ2863002.1"/>
    </source>
</evidence>
<evidence type="ECO:0000256" key="2">
    <source>
        <dbReference type="ARBA" id="ARBA00022490"/>
    </source>
</evidence>
<evidence type="ECO:0000256" key="3">
    <source>
        <dbReference type="ARBA" id="ARBA00022857"/>
    </source>
</evidence>
<dbReference type="EMBL" id="JANBUY010000141">
    <property type="protein sequence ID" value="KAJ2863002.1"/>
    <property type="molecule type" value="Genomic_DNA"/>
</dbReference>
<evidence type="ECO:0000256" key="1">
    <source>
        <dbReference type="ARBA" id="ARBA00004496"/>
    </source>
</evidence>
<dbReference type="PRINTS" id="PR00081">
    <property type="entry name" value="GDHRDH"/>
</dbReference>
<dbReference type="Proteomes" id="UP001140074">
    <property type="component" value="Unassembled WGS sequence"/>
</dbReference>
<dbReference type="SUPFAM" id="SSF51735">
    <property type="entry name" value="NAD(P)-binding Rossmann-fold domains"/>
    <property type="match status" value="1"/>
</dbReference>
<protein>
    <recommendedName>
        <fullName evidence="7">Sepiapterin reductase</fullName>
    </recommendedName>
</protein>
<name>A0A9W8IGI0_9FUNG</name>
<dbReference type="PANTHER" id="PTHR44085:SF2">
    <property type="entry name" value="SEPIAPTERIN REDUCTASE"/>
    <property type="match status" value="1"/>
</dbReference>
<dbReference type="InterPro" id="IPR051721">
    <property type="entry name" value="Biopterin_syn/organic_redct"/>
</dbReference>
<evidence type="ECO:0008006" key="7">
    <source>
        <dbReference type="Google" id="ProtNLM"/>
    </source>
</evidence>
<keyword evidence="3" id="KW-0521">NADP</keyword>
<keyword evidence="4" id="KW-0560">Oxidoreductase</keyword>
<comment type="caution">
    <text evidence="5">The sequence shown here is derived from an EMBL/GenBank/DDBJ whole genome shotgun (WGS) entry which is preliminary data.</text>
</comment>
<dbReference type="InterPro" id="IPR036291">
    <property type="entry name" value="NAD(P)-bd_dom_sf"/>
</dbReference>
<dbReference type="PANTHER" id="PTHR44085">
    <property type="entry name" value="SEPIAPTERIN REDUCTASE"/>
    <property type="match status" value="1"/>
</dbReference>
<keyword evidence="6" id="KW-1185">Reference proteome</keyword>
<accession>A0A9W8IGI0</accession>
<dbReference type="GO" id="GO:0005737">
    <property type="term" value="C:cytoplasm"/>
    <property type="evidence" value="ECO:0007669"/>
    <property type="project" value="UniProtKB-SubCell"/>
</dbReference>
<evidence type="ECO:0000256" key="4">
    <source>
        <dbReference type="ARBA" id="ARBA00023002"/>
    </source>
</evidence>
<dbReference type="Pfam" id="PF00106">
    <property type="entry name" value="adh_short"/>
    <property type="match status" value="1"/>
</dbReference>